<dbReference type="InParanoid" id="B0XLW7"/>
<name>B0XLW7_CULQU</name>
<accession>B0XLW7</accession>
<evidence type="ECO:0000313" key="2">
    <source>
        <dbReference type="EMBL" id="EDS35378.1"/>
    </source>
</evidence>
<dbReference type="EMBL" id="DS234870">
    <property type="protein sequence ID" value="EDS35378.1"/>
    <property type="molecule type" value="Genomic_DNA"/>
</dbReference>
<dbReference type="VEuPathDB" id="VectorBase:CPIJ020019"/>
<keyword evidence="4" id="KW-1185">Reference proteome</keyword>
<evidence type="ECO:0000256" key="1">
    <source>
        <dbReference type="SAM" id="MobiDB-lite"/>
    </source>
</evidence>
<feature type="compositionally biased region" description="Basic and acidic residues" evidence="1">
    <location>
        <begin position="14"/>
        <end position="31"/>
    </location>
</feature>
<dbReference type="AlphaFoldDB" id="B0XLW7"/>
<reference evidence="3" key="2">
    <citation type="submission" date="2021-02" db="UniProtKB">
        <authorList>
            <consortium name="EnsemblMetazoa"/>
        </authorList>
    </citation>
    <scope>IDENTIFICATION</scope>
    <source>
        <strain evidence="3">JHB</strain>
    </source>
</reference>
<dbReference type="HOGENOM" id="CLU_3399802_0_0_1"/>
<gene>
    <name evidence="3" type="primary">6054784</name>
    <name evidence="2" type="ORF">CpipJ_CPIJ020019</name>
</gene>
<feature type="region of interest" description="Disordered" evidence="1">
    <location>
        <begin position="1"/>
        <end position="31"/>
    </location>
</feature>
<evidence type="ECO:0000313" key="3">
    <source>
        <dbReference type="EnsemblMetazoa" id="CPIJ020019-PA"/>
    </source>
</evidence>
<sequence length="31" mass="3574">MTGDDGRLSFFGDVQRKRDAKTGYRSDIPQR</sequence>
<dbReference type="EnsemblMetazoa" id="CPIJ020019-RA">
    <property type="protein sequence ID" value="CPIJ020019-PA"/>
    <property type="gene ID" value="CPIJ020019"/>
</dbReference>
<dbReference type="Proteomes" id="UP000002320">
    <property type="component" value="Unassembled WGS sequence"/>
</dbReference>
<reference evidence="2" key="1">
    <citation type="submission" date="2007-03" db="EMBL/GenBank/DDBJ databases">
        <title>Annotation of Culex pipiens quinquefasciatus.</title>
        <authorList>
            <consortium name="The Broad Institute Genome Sequencing Platform"/>
            <person name="Atkinson P.W."/>
            <person name="Hemingway J."/>
            <person name="Christensen B.M."/>
            <person name="Higgs S."/>
            <person name="Kodira C."/>
            <person name="Hannick L."/>
            <person name="Megy K."/>
            <person name="O'Leary S."/>
            <person name="Pearson M."/>
            <person name="Haas B.J."/>
            <person name="Mauceli E."/>
            <person name="Wortman J.R."/>
            <person name="Lee N.H."/>
            <person name="Guigo R."/>
            <person name="Stanke M."/>
            <person name="Alvarado L."/>
            <person name="Amedeo P."/>
            <person name="Antoine C.H."/>
            <person name="Arensburger P."/>
            <person name="Bidwell S.L."/>
            <person name="Crawford M."/>
            <person name="Camaro F."/>
            <person name="Devon K."/>
            <person name="Engels R."/>
            <person name="Hammond M."/>
            <person name="Howarth C."/>
            <person name="Koehrsen M."/>
            <person name="Lawson D."/>
            <person name="Montgomery P."/>
            <person name="Nene V."/>
            <person name="Nusbaum C."/>
            <person name="Puiu D."/>
            <person name="Romero-Severson J."/>
            <person name="Severson D.W."/>
            <person name="Shumway M."/>
            <person name="Sisk P."/>
            <person name="Stolte C."/>
            <person name="Zeng Q."/>
            <person name="Eisenstadt E."/>
            <person name="Fraser-Liggett C."/>
            <person name="Strausberg R."/>
            <person name="Galagan J."/>
            <person name="Birren B."/>
            <person name="Collins F.H."/>
        </authorList>
    </citation>
    <scope>NUCLEOTIDE SEQUENCE [LARGE SCALE GENOMIC DNA]</scope>
    <source>
        <strain evidence="2">JHB</strain>
    </source>
</reference>
<proteinExistence type="predicted"/>
<protein>
    <submittedName>
        <fullName evidence="2 3">Uncharacterized protein</fullName>
    </submittedName>
</protein>
<evidence type="ECO:0000313" key="4">
    <source>
        <dbReference type="Proteomes" id="UP000002320"/>
    </source>
</evidence>
<organism>
    <name type="scientific">Culex quinquefasciatus</name>
    <name type="common">Southern house mosquito</name>
    <name type="synonym">Culex pungens</name>
    <dbReference type="NCBI Taxonomy" id="7176"/>
    <lineage>
        <taxon>Eukaryota</taxon>
        <taxon>Metazoa</taxon>
        <taxon>Ecdysozoa</taxon>
        <taxon>Arthropoda</taxon>
        <taxon>Hexapoda</taxon>
        <taxon>Insecta</taxon>
        <taxon>Pterygota</taxon>
        <taxon>Neoptera</taxon>
        <taxon>Endopterygota</taxon>
        <taxon>Diptera</taxon>
        <taxon>Nematocera</taxon>
        <taxon>Culicoidea</taxon>
        <taxon>Culicidae</taxon>
        <taxon>Culicinae</taxon>
        <taxon>Culicini</taxon>
        <taxon>Culex</taxon>
        <taxon>Culex</taxon>
    </lineage>
</organism>
<dbReference type="KEGG" id="cqu:CpipJ_CPIJ020019"/>